<dbReference type="RefSeq" id="WP_116704192.1">
    <property type="nucleotide sequence ID" value="NZ_QUWV01000174.1"/>
</dbReference>
<dbReference type="Pfam" id="PF00534">
    <property type="entry name" value="Glycos_transf_1"/>
    <property type="match status" value="1"/>
</dbReference>
<reference evidence="2 3" key="1">
    <citation type="submission" date="2018-08" db="EMBL/GenBank/DDBJ databases">
        <title>Komagataeibacter sp. AV 382.</title>
        <authorList>
            <person name="Skraban J."/>
            <person name="Trcek J."/>
        </authorList>
    </citation>
    <scope>NUCLEOTIDE SEQUENCE [LARGE SCALE GENOMIC DNA]</scope>
    <source>
        <strain evidence="2 3">AV 382</strain>
    </source>
</reference>
<dbReference type="GO" id="GO:0016757">
    <property type="term" value="F:glycosyltransferase activity"/>
    <property type="evidence" value="ECO:0007669"/>
    <property type="project" value="InterPro"/>
</dbReference>
<dbReference type="EMBL" id="QUWV01000174">
    <property type="protein sequence ID" value="RFD18631.1"/>
    <property type="molecule type" value="Genomic_DNA"/>
</dbReference>
<evidence type="ECO:0000259" key="1">
    <source>
        <dbReference type="Pfam" id="PF00534"/>
    </source>
</evidence>
<gene>
    <name evidence="2" type="ORF">DY926_15555</name>
</gene>
<dbReference type="SUPFAM" id="SSF53756">
    <property type="entry name" value="UDP-Glycosyltransferase/glycogen phosphorylase"/>
    <property type="match status" value="1"/>
</dbReference>
<dbReference type="CDD" id="cd03801">
    <property type="entry name" value="GT4_PimA-like"/>
    <property type="match status" value="1"/>
</dbReference>
<name>A0A371YWM6_9PROT</name>
<accession>A0A371YWM6</accession>
<evidence type="ECO:0000313" key="3">
    <source>
        <dbReference type="Proteomes" id="UP000262371"/>
    </source>
</evidence>
<proteinExistence type="predicted"/>
<keyword evidence="3" id="KW-1185">Reference proteome</keyword>
<sequence length="360" mass="39533">MRIAYVINTFEGGGAALPIPAIVEVCRQHGHEVHVAALIRRNGRAMGAMQKAGIEGVVLADGNASSRHVLFELDRWVRGVQPTHIWTSLTRATLLGQLVGAGQGIPVVSWQHNAFLKPANLTLLQLTKKLTRLWVGDSDYVTDLTRERLDLSPGQLACWPIFRTHSDIQPAAAWKPGETIRIGSLGRLDPTKGYDVLCRALILLRAVKGLPPFQVTIGGEGHEYARLQAFCQLHGLTNVHFAGYMNDTVAFLRSCHLYVQPSRGEGFCIAAHEAMNMGLPVMGSAVGEMNHSIREGVTGWKIHPDRPHELAAALEKALRHPERLADMGRAARELVMQRFNPQAFARAGGDILGRMEELQP</sequence>
<organism evidence="2 3">
    <name type="scientific">Komagataeibacter melaceti</name>
    <dbReference type="NCBI Taxonomy" id="2766577"/>
    <lineage>
        <taxon>Bacteria</taxon>
        <taxon>Pseudomonadati</taxon>
        <taxon>Pseudomonadota</taxon>
        <taxon>Alphaproteobacteria</taxon>
        <taxon>Acetobacterales</taxon>
        <taxon>Acetobacteraceae</taxon>
        <taxon>Komagataeibacter</taxon>
    </lineage>
</organism>
<dbReference type="AlphaFoldDB" id="A0A371YWM6"/>
<feature type="domain" description="Glycosyl transferase family 1" evidence="1">
    <location>
        <begin position="175"/>
        <end position="333"/>
    </location>
</feature>
<dbReference type="Proteomes" id="UP000262371">
    <property type="component" value="Unassembled WGS sequence"/>
</dbReference>
<keyword evidence="2" id="KW-0808">Transferase</keyword>
<dbReference type="Gene3D" id="3.40.50.2000">
    <property type="entry name" value="Glycogen Phosphorylase B"/>
    <property type="match status" value="2"/>
</dbReference>
<dbReference type="InterPro" id="IPR001296">
    <property type="entry name" value="Glyco_trans_1"/>
</dbReference>
<protein>
    <submittedName>
        <fullName evidence="2">Glycosyltransferase family 1 protein</fullName>
    </submittedName>
</protein>
<comment type="caution">
    <text evidence="2">The sequence shown here is derived from an EMBL/GenBank/DDBJ whole genome shotgun (WGS) entry which is preliminary data.</text>
</comment>
<evidence type="ECO:0000313" key="2">
    <source>
        <dbReference type="EMBL" id="RFD18631.1"/>
    </source>
</evidence>
<dbReference type="PANTHER" id="PTHR12526">
    <property type="entry name" value="GLYCOSYLTRANSFERASE"/>
    <property type="match status" value="1"/>
</dbReference>
<dbReference type="OrthoDB" id="529131at2"/>